<feature type="compositionally biased region" description="Basic and acidic residues" evidence="1">
    <location>
        <begin position="391"/>
        <end position="403"/>
    </location>
</feature>
<reference evidence="2" key="1">
    <citation type="submission" date="2023-06" db="EMBL/GenBank/DDBJ databases">
        <title>Genome-scale phylogeny and comparative genomics of the fungal order Sordariales.</title>
        <authorList>
            <consortium name="Lawrence Berkeley National Laboratory"/>
            <person name="Hensen N."/>
            <person name="Bonometti L."/>
            <person name="Westerberg I."/>
            <person name="Brannstrom I.O."/>
            <person name="Guillou S."/>
            <person name="Cros-Aarteil S."/>
            <person name="Calhoun S."/>
            <person name="Haridas S."/>
            <person name="Kuo A."/>
            <person name="Mondo S."/>
            <person name="Pangilinan J."/>
            <person name="Riley R."/>
            <person name="LaButti K."/>
            <person name="Andreopoulos B."/>
            <person name="Lipzen A."/>
            <person name="Chen C."/>
            <person name="Yanf M."/>
            <person name="Daum C."/>
            <person name="Ng V."/>
            <person name="Clum A."/>
            <person name="Steindorff A."/>
            <person name="Ohm R."/>
            <person name="Martin F."/>
            <person name="Silar P."/>
            <person name="Natvig D."/>
            <person name="Lalanne C."/>
            <person name="Gautier V."/>
            <person name="Ament-velasquez S.L."/>
            <person name="Kruys A."/>
            <person name="Hutchinson M.I."/>
            <person name="Powell A.J."/>
            <person name="Barry K."/>
            <person name="Miller A.N."/>
            <person name="Grigoriev I.V."/>
            <person name="Debuchy R."/>
            <person name="Gladieux P."/>
            <person name="Thoren M.H."/>
            <person name="Johannesson H."/>
        </authorList>
    </citation>
    <scope>NUCLEOTIDE SEQUENCE</scope>
    <source>
        <strain evidence="2">SMH2392-1A</strain>
    </source>
</reference>
<feature type="compositionally biased region" description="Basic and acidic residues" evidence="1">
    <location>
        <begin position="621"/>
        <end position="651"/>
    </location>
</feature>
<feature type="compositionally biased region" description="Low complexity" evidence="1">
    <location>
        <begin position="420"/>
        <end position="431"/>
    </location>
</feature>
<protein>
    <submittedName>
        <fullName evidence="2">Uncharacterized protein</fullName>
    </submittedName>
</protein>
<feature type="compositionally biased region" description="Polar residues" evidence="1">
    <location>
        <begin position="239"/>
        <end position="254"/>
    </location>
</feature>
<comment type="caution">
    <text evidence="2">The sequence shown here is derived from an EMBL/GenBank/DDBJ whole genome shotgun (WGS) entry which is preliminary data.</text>
</comment>
<evidence type="ECO:0000313" key="3">
    <source>
        <dbReference type="Proteomes" id="UP001172101"/>
    </source>
</evidence>
<organism evidence="2 3">
    <name type="scientific">Lasiosphaeria miniovina</name>
    <dbReference type="NCBI Taxonomy" id="1954250"/>
    <lineage>
        <taxon>Eukaryota</taxon>
        <taxon>Fungi</taxon>
        <taxon>Dikarya</taxon>
        <taxon>Ascomycota</taxon>
        <taxon>Pezizomycotina</taxon>
        <taxon>Sordariomycetes</taxon>
        <taxon>Sordariomycetidae</taxon>
        <taxon>Sordariales</taxon>
        <taxon>Lasiosphaeriaceae</taxon>
        <taxon>Lasiosphaeria</taxon>
    </lineage>
</organism>
<feature type="region of interest" description="Disordered" evidence="1">
    <location>
        <begin position="221"/>
        <end position="273"/>
    </location>
</feature>
<feature type="compositionally biased region" description="Polar residues" evidence="1">
    <location>
        <begin position="652"/>
        <end position="662"/>
    </location>
</feature>
<feature type="region of interest" description="Disordered" evidence="1">
    <location>
        <begin position="534"/>
        <end position="569"/>
    </location>
</feature>
<feature type="compositionally biased region" description="Basic residues" evidence="1">
    <location>
        <begin position="77"/>
        <end position="88"/>
    </location>
</feature>
<feature type="compositionally biased region" description="Polar residues" evidence="1">
    <location>
        <begin position="552"/>
        <end position="563"/>
    </location>
</feature>
<dbReference type="Proteomes" id="UP001172101">
    <property type="component" value="Unassembled WGS sequence"/>
</dbReference>
<feature type="region of interest" description="Disordered" evidence="1">
    <location>
        <begin position="1"/>
        <end position="25"/>
    </location>
</feature>
<feature type="region of interest" description="Disordered" evidence="1">
    <location>
        <begin position="320"/>
        <end position="437"/>
    </location>
</feature>
<sequence>MASPRPGSPEVASECGSVEYSEDEEPQICQATSVSMTVSRAVLVTVGKSTLSVDASKGTSPKWPGIGGSTVGDTKKKANHRGPQGRRKTVYDEKVTFSSAHGKEEGDPVKQLRQSLQAPIVGTIGTMGYPGDNARCDMDNRSYNDNTNSLPSNLGPFVLKPCSFDDPSTREYNPSHKGNKSRLLEGLAAQGQEDHPYRIEHWVSGLCLDNLHDPELALPLPSLPNNKKPPQTDLAPTANFDTGASLDQTTMPKNKNSDKMRHHGKHTAPVDDARAIRGNFIPVSHSLGSVVPSPSIDRSQGVYLQFSLTETQMDRLTAALSQDEGAEQAARGRHMAQNAGQLKQTTNNENKHPSTSMRSRSPTKIPRAANTLSRDRSHSPIKHTSGGRNVDNLREAYEFEASRTPKSPEAQKGYRTPKQSTTPVASTSSPTWRDVRHYPTPIDTEIAQKNAKRASMHGREQVPAVTHNPLDTSRSPFLKAARYALSDDTSSVYSQGSDEVSPLAPISPLRIKKEDFPKHISVLQGYNEWRQSPCYSDPESKNSQHVHFEKGSVNNHPGTANGSSSGGTEGTYNPLAPYLMAQDSSAPTRMASKILIGQNGWLEDTSKKQPEPTTSPSRKGGFFDRLVEKAKEMVDKGSDTKSQRKSRESDKSQPGSGSRSLAISLNPREQSLLYCELEFTLATAINEYVKAQLNGGRLDPEKLRKIADSWQQRGRPKVVSFRYDLETQIELVKLHVNDFMFYGRAASNPSILGILDTMKVDARAMRIRTFCQPDTVIAKQLLDAQNLFDLIGAPEHQQIQLAEIVAFVKAAMERERLLTQQQESQRESAATGLTPLRHTKSQSGETWHAANQVRRTASYGVIKEG</sequence>
<accession>A0AA39ZZ99</accession>
<evidence type="ECO:0000313" key="2">
    <source>
        <dbReference type="EMBL" id="KAK0706362.1"/>
    </source>
</evidence>
<dbReference type="RefSeq" id="XP_060291456.1">
    <property type="nucleotide sequence ID" value="XM_060440445.1"/>
</dbReference>
<dbReference type="EMBL" id="JAUIRO010000007">
    <property type="protein sequence ID" value="KAK0706362.1"/>
    <property type="molecule type" value="Genomic_DNA"/>
</dbReference>
<feature type="region of interest" description="Disordered" evidence="1">
    <location>
        <begin position="818"/>
        <end position="849"/>
    </location>
</feature>
<proteinExistence type="predicted"/>
<keyword evidence="3" id="KW-1185">Reference proteome</keyword>
<feature type="compositionally biased region" description="Basic and acidic residues" evidence="1">
    <location>
        <begin position="538"/>
        <end position="550"/>
    </location>
</feature>
<dbReference type="GeneID" id="85323715"/>
<feature type="compositionally biased region" description="Polar residues" evidence="1">
    <location>
        <begin position="338"/>
        <end position="362"/>
    </location>
</feature>
<gene>
    <name evidence="2" type="ORF">B0T26DRAFT_680055</name>
</gene>
<feature type="region of interest" description="Disordered" evidence="1">
    <location>
        <begin position="53"/>
        <end position="89"/>
    </location>
</feature>
<name>A0AA39ZZ99_9PEZI</name>
<feature type="region of interest" description="Disordered" evidence="1">
    <location>
        <begin position="601"/>
        <end position="662"/>
    </location>
</feature>
<evidence type="ECO:0000256" key="1">
    <source>
        <dbReference type="SAM" id="MobiDB-lite"/>
    </source>
</evidence>
<dbReference type="AlphaFoldDB" id="A0AA39ZZ99"/>